<accession>A0A380S9B5</accession>
<feature type="transmembrane region" description="Helical" evidence="1">
    <location>
        <begin position="22"/>
        <end position="41"/>
    </location>
</feature>
<keyword evidence="1" id="KW-0812">Transmembrane</keyword>
<proteinExistence type="predicted"/>
<gene>
    <name evidence="2" type="ORF">SAMN05661053_2824</name>
</gene>
<dbReference type="EMBL" id="UHJL01000005">
    <property type="protein sequence ID" value="SUQ26020.1"/>
    <property type="molecule type" value="Genomic_DNA"/>
</dbReference>
<keyword evidence="1" id="KW-0472">Membrane</keyword>
<protein>
    <submittedName>
        <fullName evidence="2">Uncharacterized protein</fullName>
    </submittedName>
</protein>
<sequence length="42" mass="4909">MGYWEENQYTDEDPKRTAFEEFVVNFVVAFSGSALLFLVNIM</sequence>
<name>A0A380S9B5_FIBSU</name>
<organism evidence="2 3">
    <name type="scientific">Fibrobacter succinogenes</name>
    <name type="common">Bacteroides succinogenes</name>
    <dbReference type="NCBI Taxonomy" id="833"/>
    <lineage>
        <taxon>Bacteria</taxon>
        <taxon>Pseudomonadati</taxon>
        <taxon>Fibrobacterota</taxon>
        <taxon>Fibrobacteria</taxon>
        <taxon>Fibrobacterales</taxon>
        <taxon>Fibrobacteraceae</taxon>
        <taxon>Fibrobacter</taxon>
    </lineage>
</organism>
<reference evidence="2 3" key="1">
    <citation type="submission" date="2017-08" db="EMBL/GenBank/DDBJ databases">
        <authorList>
            <person name="de Groot N.N."/>
        </authorList>
    </citation>
    <scope>NUCLEOTIDE SEQUENCE [LARGE SCALE GENOMIC DNA]</scope>
    <source>
        <strain evidence="2 3">HM2</strain>
    </source>
</reference>
<dbReference type="AlphaFoldDB" id="A0A380S9B5"/>
<dbReference type="Proteomes" id="UP000255423">
    <property type="component" value="Unassembled WGS sequence"/>
</dbReference>
<dbReference type="RefSeq" id="WP_012820371.1">
    <property type="nucleotide sequence ID" value="NZ_UHJL01000005.1"/>
</dbReference>
<evidence type="ECO:0000313" key="3">
    <source>
        <dbReference type="Proteomes" id="UP000255423"/>
    </source>
</evidence>
<evidence type="ECO:0000256" key="1">
    <source>
        <dbReference type="SAM" id="Phobius"/>
    </source>
</evidence>
<keyword evidence="1" id="KW-1133">Transmembrane helix</keyword>
<evidence type="ECO:0000313" key="2">
    <source>
        <dbReference type="EMBL" id="SUQ26020.1"/>
    </source>
</evidence>